<sequence length="312" mass="34536">MNSSVLNVQELCDQVASFLQESKWDLRACSLVSPALTSAAQRHLFSDIIFNRGSLDIDDISLLERYDEVKVCGRFCAVLKTSPHLIPYVRRMRISLESGVLKLLTKFEFPNLHDVVFHRRRGGAASEEVIALAAQLIGAPSIRRVGLVSPIFDTLHDMSGLFDKHTPALDSIFLYNITFNKTIAEAGDPPSMKSPRVSVKTLRWGLHQQLDPAMMLDPAFPLNFSALVELDFGAQLTPVMQKLVERARCSIRRLSLDAQHVANDDYASSAQPTFLAQLPALTHLTLSSTAHHLADAEILPVPPTPAKQPPRP</sequence>
<evidence type="ECO:0000313" key="1">
    <source>
        <dbReference type="EMBL" id="KAF7354082.1"/>
    </source>
</evidence>
<dbReference type="OrthoDB" id="2980954at2759"/>
<reference evidence="1" key="1">
    <citation type="submission" date="2020-05" db="EMBL/GenBank/DDBJ databases">
        <title>Mycena genomes resolve the evolution of fungal bioluminescence.</title>
        <authorList>
            <person name="Tsai I.J."/>
        </authorList>
    </citation>
    <scope>NUCLEOTIDE SEQUENCE</scope>
    <source>
        <strain evidence="1">CCC161011</strain>
    </source>
</reference>
<keyword evidence="2" id="KW-1185">Reference proteome</keyword>
<accession>A0A8H6Y906</accession>
<name>A0A8H6Y906_9AGAR</name>
<gene>
    <name evidence="1" type="ORF">MVEN_01095600</name>
</gene>
<evidence type="ECO:0000313" key="2">
    <source>
        <dbReference type="Proteomes" id="UP000620124"/>
    </source>
</evidence>
<protein>
    <submittedName>
        <fullName evidence="1">Uncharacterized protein</fullName>
    </submittedName>
</protein>
<dbReference type="AlphaFoldDB" id="A0A8H6Y906"/>
<organism evidence="1 2">
    <name type="scientific">Mycena venus</name>
    <dbReference type="NCBI Taxonomy" id="2733690"/>
    <lineage>
        <taxon>Eukaryota</taxon>
        <taxon>Fungi</taxon>
        <taxon>Dikarya</taxon>
        <taxon>Basidiomycota</taxon>
        <taxon>Agaricomycotina</taxon>
        <taxon>Agaricomycetes</taxon>
        <taxon>Agaricomycetidae</taxon>
        <taxon>Agaricales</taxon>
        <taxon>Marasmiineae</taxon>
        <taxon>Mycenaceae</taxon>
        <taxon>Mycena</taxon>
    </lineage>
</organism>
<dbReference type="EMBL" id="JACAZI010000008">
    <property type="protein sequence ID" value="KAF7354082.1"/>
    <property type="molecule type" value="Genomic_DNA"/>
</dbReference>
<comment type="caution">
    <text evidence="1">The sequence shown here is derived from an EMBL/GenBank/DDBJ whole genome shotgun (WGS) entry which is preliminary data.</text>
</comment>
<dbReference type="Proteomes" id="UP000620124">
    <property type="component" value="Unassembled WGS sequence"/>
</dbReference>
<proteinExistence type="predicted"/>